<proteinExistence type="predicted"/>
<dbReference type="PANTHER" id="PTHR11439:SF467">
    <property type="entry name" value="INTEGRASE CATALYTIC DOMAIN-CONTAINING PROTEIN"/>
    <property type="match status" value="1"/>
</dbReference>
<dbReference type="CDD" id="cd09272">
    <property type="entry name" value="RNase_HI_RT_Ty1"/>
    <property type="match status" value="1"/>
</dbReference>
<feature type="region of interest" description="Disordered" evidence="1">
    <location>
        <begin position="330"/>
        <end position="361"/>
    </location>
</feature>
<evidence type="ECO:0000313" key="3">
    <source>
        <dbReference type="EMBL" id="ABG66016.1"/>
    </source>
</evidence>
<organism evidence="3">
    <name type="scientific">Oryza sativa subsp. japonica</name>
    <name type="common">Rice</name>
    <dbReference type="NCBI Taxonomy" id="39947"/>
    <lineage>
        <taxon>Eukaryota</taxon>
        <taxon>Viridiplantae</taxon>
        <taxon>Streptophyta</taxon>
        <taxon>Embryophyta</taxon>
        <taxon>Tracheophyta</taxon>
        <taxon>Spermatophyta</taxon>
        <taxon>Magnoliopsida</taxon>
        <taxon>Liliopsida</taxon>
        <taxon>Poales</taxon>
        <taxon>Poaceae</taxon>
        <taxon>BOP clade</taxon>
        <taxon>Oryzoideae</taxon>
        <taxon>Oryzeae</taxon>
        <taxon>Oryzinae</taxon>
        <taxon>Oryza</taxon>
        <taxon>Oryza sativa</taxon>
    </lineage>
</organism>
<dbReference type="AlphaFoldDB" id="Q109U9"/>
<dbReference type="InterPro" id="IPR013103">
    <property type="entry name" value="RVT_2"/>
</dbReference>
<dbReference type="PANTHER" id="PTHR11439">
    <property type="entry name" value="GAG-POL-RELATED RETROTRANSPOSON"/>
    <property type="match status" value="1"/>
</dbReference>
<reference evidence="3" key="3">
    <citation type="submission" date="2006-07" db="EMBL/GenBank/DDBJ databases">
        <authorList>
            <person name="Buell R."/>
        </authorList>
    </citation>
    <scope>NUCLEOTIDE SEQUENCE</scope>
</reference>
<evidence type="ECO:0000259" key="2">
    <source>
        <dbReference type="Pfam" id="PF07727"/>
    </source>
</evidence>
<dbReference type="SUPFAM" id="SSF56672">
    <property type="entry name" value="DNA/RNA polymerases"/>
    <property type="match status" value="1"/>
</dbReference>
<name>Q109U9_ORYSJ</name>
<protein>
    <submittedName>
        <fullName evidence="3">Retrotransposon protein, putative, Ty1-copia subclass</fullName>
    </submittedName>
</protein>
<feature type="domain" description="Reverse transcriptase Ty1/copia-type" evidence="2">
    <location>
        <begin position="11"/>
        <end position="112"/>
    </location>
</feature>
<reference evidence="3" key="2">
    <citation type="submission" date="2003-05" db="EMBL/GenBank/DDBJ databases">
        <authorList>
            <person name="Buell C.R."/>
            <person name="Wing R.A."/>
            <person name="McCombie W.R."/>
            <person name="Messing J."/>
            <person name="Yuan Q."/>
            <person name="Ouyang S."/>
        </authorList>
    </citation>
    <scope>NUCLEOTIDE SEQUENCE</scope>
</reference>
<dbReference type="InterPro" id="IPR043502">
    <property type="entry name" value="DNA/RNA_pol_sf"/>
</dbReference>
<evidence type="ECO:0000256" key="1">
    <source>
        <dbReference type="SAM" id="MobiDB-lite"/>
    </source>
</evidence>
<accession>Q109U9</accession>
<reference evidence="3" key="1">
    <citation type="journal article" date="2003" name="Science">
        <title>In-depth view of structure, activity, and evolution of rice chromosome 10.</title>
        <authorList>
            <consortium name="Rice Chromosome 10 Sequencing Consortium"/>
        </authorList>
    </citation>
    <scope>NUCLEOTIDE SEQUENCE [LARGE SCALE GENOMIC DNA]</scope>
</reference>
<feature type="compositionally biased region" description="Basic and acidic residues" evidence="1">
    <location>
        <begin position="345"/>
        <end position="354"/>
    </location>
</feature>
<dbReference type="EMBL" id="DP000086">
    <property type="protein sequence ID" value="ABG66016.1"/>
    <property type="molecule type" value="Genomic_DNA"/>
</dbReference>
<dbReference type="Pfam" id="PF07727">
    <property type="entry name" value="RVT_2"/>
    <property type="match status" value="1"/>
</dbReference>
<gene>
    <name evidence="3" type="ordered locus">LOC_Os10g19064</name>
</gene>
<sequence length="361" mass="40578">MEDEMKSMKLNDVWDLEEIPKGAKTVGCKWVYKTKYDSRGNIEKFKVRLVAKGFTQREGIDYNETFSPVSCKVSFRIIMALVAHYDLELHQMDVKTAFLNGDLEEKVYMAQPKDDVLLASSDVNLLQEIEKFLSSNFDMKDLGTKGLMMSYRKAESLQIVGYSDSDFAKDNTKLTLGYMFTLAVGAISWKSSKQTTTAGSTMYAEFIACHEATGQVNWLMKFIPGFKEKAKGNSEIKGENVRWISLPLSPTAQGGLDPRPDRGRPAQWLVGPRHTVPYKEGWRTGRDNYTRNEARPDFLTRTCPYYSGLVALSDQQSFFWILQRPIQSAVAPGKEADGGGPTEGSAKRDLKATEEIYEAAA</sequence>